<dbReference type="GO" id="GO:0034657">
    <property type="term" value="C:GID complex"/>
    <property type="evidence" value="ECO:0007669"/>
    <property type="project" value="TreeGrafter"/>
</dbReference>
<reference evidence="6" key="2">
    <citation type="submission" date="2023-05" db="EMBL/GenBank/DDBJ databases">
        <authorList>
            <consortium name="Lawrence Berkeley National Laboratory"/>
            <person name="Steindorff A."/>
            <person name="Hensen N."/>
            <person name="Bonometti L."/>
            <person name="Westerberg I."/>
            <person name="Brannstrom I.O."/>
            <person name="Guillou S."/>
            <person name="Cros-Aarteil S."/>
            <person name="Calhoun S."/>
            <person name="Haridas S."/>
            <person name="Kuo A."/>
            <person name="Mondo S."/>
            <person name="Pangilinan J."/>
            <person name="Riley R."/>
            <person name="Labutti K."/>
            <person name="Andreopoulos B."/>
            <person name="Lipzen A."/>
            <person name="Chen C."/>
            <person name="Yanf M."/>
            <person name="Daum C."/>
            <person name="Ng V."/>
            <person name="Clum A."/>
            <person name="Ohm R."/>
            <person name="Martin F."/>
            <person name="Silar P."/>
            <person name="Natvig D."/>
            <person name="Lalanne C."/>
            <person name="Gautier V."/>
            <person name="Ament-Velasquez S.L."/>
            <person name="Kruys A."/>
            <person name="Hutchinson M.I."/>
            <person name="Powell A.J."/>
            <person name="Barry K."/>
            <person name="Miller A.N."/>
            <person name="Grigoriev I.V."/>
            <person name="Debuchy R."/>
            <person name="Gladieux P."/>
            <person name="Thoren M.H."/>
            <person name="Johannesson H."/>
        </authorList>
    </citation>
    <scope>NUCLEOTIDE SEQUENCE</scope>
    <source>
        <strain evidence="6">CBS 141.50</strain>
    </source>
</reference>
<feature type="repeat" description="WD" evidence="3">
    <location>
        <begin position="454"/>
        <end position="495"/>
    </location>
</feature>
<dbReference type="RefSeq" id="XP_062641492.1">
    <property type="nucleotide sequence ID" value="XM_062782537.1"/>
</dbReference>
<proteinExistence type="predicted"/>
<feature type="compositionally biased region" description="Polar residues" evidence="4">
    <location>
        <begin position="57"/>
        <end position="76"/>
    </location>
</feature>
<dbReference type="GeneID" id="87819150"/>
<dbReference type="InterPro" id="IPR036322">
    <property type="entry name" value="WD40_repeat_dom_sf"/>
</dbReference>
<dbReference type="PROSITE" id="PS50294">
    <property type="entry name" value="WD_REPEATS_REGION"/>
    <property type="match status" value="1"/>
</dbReference>
<dbReference type="InterPro" id="IPR006595">
    <property type="entry name" value="CTLH_C"/>
</dbReference>
<dbReference type="PANTHER" id="PTHR22838">
    <property type="entry name" value="WD REPEAT PROTEIN 26-RELATED"/>
    <property type="match status" value="1"/>
</dbReference>
<dbReference type="AlphaFoldDB" id="A0AAN6VBX2"/>
<dbReference type="EMBL" id="MU853554">
    <property type="protein sequence ID" value="KAK4148121.1"/>
    <property type="molecule type" value="Genomic_DNA"/>
</dbReference>
<dbReference type="SUPFAM" id="SSF50978">
    <property type="entry name" value="WD40 repeat-like"/>
    <property type="match status" value="1"/>
</dbReference>
<evidence type="ECO:0000256" key="3">
    <source>
        <dbReference type="PROSITE-ProRule" id="PRU00221"/>
    </source>
</evidence>
<gene>
    <name evidence="6" type="ORF">C8A04DRAFT_33630</name>
</gene>
<dbReference type="InterPro" id="IPR015943">
    <property type="entry name" value="WD40/YVTN_repeat-like_dom_sf"/>
</dbReference>
<feature type="region of interest" description="Disordered" evidence="4">
    <location>
        <begin position="39"/>
        <end position="220"/>
    </location>
</feature>
<feature type="compositionally biased region" description="Low complexity" evidence="4">
    <location>
        <begin position="165"/>
        <end position="184"/>
    </location>
</feature>
<accession>A0AAN6VBX2</accession>
<reference evidence="6" key="1">
    <citation type="journal article" date="2023" name="Mol. Phylogenet. Evol.">
        <title>Genome-scale phylogeny and comparative genomics of the fungal order Sordariales.</title>
        <authorList>
            <person name="Hensen N."/>
            <person name="Bonometti L."/>
            <person name="Westerberg I."/>
            <person name="Brannstrom I.O."/>
            <person name="Guillou S."/>
            <person name="Cros-Aarteil S."/>
            <person name="Calhoun S."/>
            <person name="Haridas S."/>
            <person name="Kuo A."/>
            <person name="Mondo S."/>
            <person name="Pangilinan J."/>
            <person name="Riley R."/>
            <person name="LaButti K."/>
            <person name="Andreopoulos B."/>
            <person name="Lipzen A."/>
            <person name="Chen C."/>
            <person name="Yan M."/>
            <person name="Daum C."/>
            <person name="Ng V."/>
            <person name="Clum A."/>
            <person name="Steindorff A."/>
            <person name="Ohm R.A."/>
            <person name="Martin F."/>
            <person name="Silar P."/>
            <person name="Natvig D.O."/>
            <person name="Lalanne C."/>
            <person name="Gautier V."/>
            <person name="Ament-Velasquez S.L."/>
            <person name="Kruys A."/>
            <person name="Hutchinson M.I."/>
            <person name="Powell A.J."/>
            <person name="Barry K."/>
            <person name="Miller A.N."/>
            <person name="Grigoriev I.V."/>
            <person name="Debuchy R."/>
            <person name="Gladieux P."/>
            <person name="Hiltunen Thoren M."/>
            <person name="Johannesson H."/>
        </authorList>
    </citation>
    <scope>NUCLEOTIDE SEQUENCE</scope>
    <source>
        <strain evidence="6">CBS 141.50</strain>
    </source>
</reference>
<evidence type="ECO:0000313" key="7">
    <source>
        <dbReference type="Proteomes" id="UP001302676"/>
    </source>
</evidence>
<dbReference type="InterPro" id="IPR051350">
    <property type="entry name" value="WD_repeat-ST_regulator"/>
</dbReference>
<dbReference type="CDD" id="cd00200">
    <property type="entry name" value="WD40"/>
    <property type="match status" value="1"/>
</dbReference>
<dbReference type="InterPro" id="IPR019775">
    <property type="entry name" value="WD40_repeat_CS"/>
</dbReference>
<feature type="repeat" description="WD" evidence="3">
    <location>
        <begin position="497"/>
        <end position="538"/>
    </location>
</feature>
<feature type="compositionally biased region" description="Polar residues" evidence="4">
    <location>
        <begin position="189"/>
        <end position="207"/>
    </location>
</feature>
<comment type="caution">
    <text evidence="6">The sequence shown here is derived from an EMBL/GenBank/DDBJ whole genome shotgun (WGS) entry which is preliminary data.</text>
</comment>
<feature type="domain" description="CTLH" evidence="5">
    <location>
        <begin position="257"/>
        <end position="330"/>
    </location>
</feature>
<dbReference type="Pfam" id="PF00400">
    <property type="entry name" value="WD40"/>
    <property type="match status" value="5"/>
</dbReference>
<dbReference type="PROSITE" id="PS50897">
    <property type="entry name" value="CTLH"/>
    <property type="match status" value="1"/>
</dbReference>
<evidence type="ECO:0000256" key="1">
    <source>
        <dbReference type="ARBA" id="ARBA00022574"/>
    </source>
</evidence>
<protein>
    <submittedName>
        <fullName evidence="6">WD40-repeat-containing domain protein</fullName>
    </submittedName>
</protein>
<dbReference type="Proteomes" id="UP001302676">
    <property type="component" value="Unassembled WGS sequence"/>
</dbReference>
<evidence type="ECO:0000259" key="5">
    <source>
        <dbReference type="PROSITE" id="PS50897"/>
    </source>
</evidence>
<dbReference type="PROSITE" id="PS50082">
    <property type="entry name" value="WD_REPEATS_2"/>
    <property type="match status" value="2"/>
</dbReference>
<evidence type="ECO:0000313" key="6">
    <source>
        <dbReference type="EMBL" id="KAK4148121.1"/>
    </source>
</evidence>
<keyword evidence="7" id="KW-1185">Reference proteome</keyword>
<keyword evidence="1 3" id="KW-0853">WD repeat</keyword>
<evidence type="ECO:0000256" key="2">
    <source>
        <dbReference type="ARBA" id="ARBA00022737"/>
    </source>
</evidence>
<evidence type="ECO:0000256" key="4">
    <source>
        <dbReference type="SAM" id="MobiDB-lite"/>
    </source>
</evidence>
<feature type="compositionally biased region" description="Pro residues" evidence="4">
    <location>
        <begin position="78"/>
        <end position="87"/>
    </location>
</feature>
<dbReference type="SMART" id="SM00668">
    <property type="entry name" value="CTLH"/>
    <property type="match status" value="1"/>
</dbReference>
<dbReference type="GO" id="GO:0043161">
    <property type="term" value="P:proteasome-mediated ubiquitin-dependent protein catabolic process"/>
    <property type="evidence" value="ECO:0007669"/>
    <property type="project" value="TreeGrafter"/>
</dbReference>
<feature type="compositionally biased region" description="Low complexity" evidence="4">
    <location>
        <begin position="134"/>
        <end position="144"/>
    </location>
</feature>
<dbReference type="PANTHER" id="PTHR22838:SF0">
    <property type="entry name" value="WD REPEAT-CONTAINING PROTEIN 26"/>
    <property type="match status" value="1"/>
</dbReference>
<sequence length="755" mass="81730">MLKSKGSDSVKHLRGFLLSPHRSLSAHISAGSVSVPAEPNSIAVADQNPNEPPAYTPPTSSLAPPQPRSATSTAVPSIQPPAPPHLPPLLSRNPSPDDAGSASTSAPRPHGAVVSSDSNPSTRILEEEGEAQNAAATLSTTAASRPDPKRRRRGSMLAELGKGEGSSARSSHSASNGSRASGGNPPAIASTSTTAKAHSGTMHSSKPNGGGPTAGRPATYFGHNREEVTRILIQALHDLGYHAAADNIGEESGFEVESPDVAAFREAVLNGSWSKAEELLCGDRRGSRGAGQAAAGRGLVLAPGADRNTMRFRLRQQKFLELLELRDTGRALAVLRNELTPLCQEQHHTLQALSRLLMCQDAEDLKSRASWDGANGQSRQILLTVLSESISPSVMLPDHRLAVLLDGLKQSQIERCRYHTDNVSPSLCVDHLCDRNRFPTEVVAELFHPTQDPSSKRTDEVWQIRFSPNGKHLASCGIGEAVNIWDVERLTLLRQLRGHQKAGVGSLAWSPDSKYLVTCSFDHTAKLWNIETGECLRALNEVYEEPVSGCAWAADSQSFVTGSFDKQQSLRLWNLRGDCLHTWPNAHRTEDLALSPDQRWLVAMDEQCNIHIYNFLTREHLYDLALRARASSVNISSDSRFVLVNKADGQAVLIDLKSRETIQTYKGHLAGNFTIRSNFGGADENFVISGSEDGRVLIWHKLTGVLVHEAEAHHPASCNVVVWNPTNPFMFATAGDDGKVKMYVHPSLLCPASEG</sequence>
<dbReference type="SMART" id="SM00320">
    <property type="entry name" value="WD40"/>
    <property type="match status" value="6"/>
</dbReference>
<organism evidence="6 7">
    <name type="scientific">Dichotomopilus funicola</name>
    <dbReference type="NCBI Taxonomy" id="1934379"/>
    <lineage>
        <taxon>Eukaryota</taxon>
        <taxon>Fungi</taxon>
        <taxon>Dikarya</taxon>
        <taxon>Ascomycota</taxon>
        <taxon>Pezizomycotina</taxon>
        <taxon>Sordariomycetes</taxon>
        <taxon>Sordariomycetidae</taxon>
        <taxon>Sordariales</taxon>
        <taxon>Chaetomiaceae</taxon>
        <taxon>Dichotomopilus</taxon>
    </lineage>
</organism>
<dbReference type="Gene3D" id="2.130.10.10">
    <property type="entry name" value="YVTN repeat-like/Quinoprotein amine dehydrogenase"/>
    <property type="match status" value="1"/>
</dbReference>
<name>A0AAN6VBX2_9PEZI</name>
<dbReference type="InterPro" id="IPR001680">
    <property type="entry name" value="WD40_rpt"/>
</dbReference>
<keyword evidence="2" id="KW-0677">Repeat</keyword>
<dbReference type="Pfam" id="PF23627">
    <property type="entry name" value="LisH_WDR26"/>
    <property type="match status" value="1"/>
</dbReference>
<dbReference type="PROSITE" id="PS00678">
    <property type="entry name" value="WD_REPEATS_1"/>
    <property type="match status" value="1"/>
</dbReference>